<protein>
    <submittedName>
        <fullName evidence="1">Uncharacterized protein</fullName>
    </submittedName>
</protein>
<sequence length="474" mass="54387">MELETNHFKLFALFRSLVDIANKYDIAHSAPILEECARYALVFKTQTSGEPLCETIIHENERLDLYSDLFYALLTGINEQKNKILAFYLWTFDFNFELQCVNPFYHRKLLYRALVRFYKLEITSTSQQVLPPLDHLSRSIMGHPLIKKMLVQCVKSATTPLLEANPVRICAVCAKNGIRMEPLCANFLFEQDKTFHFGIHEYVKLSKYRLQYYATGLYSNCNTSCNTTGPFSPCLYTPVPPFTQSIRSTWITFYANKNRASARENKILERKAGTSYKNTCLCTHPQCQMRKKHFSGELLGLLRLTVWRSLTFKKHFSRELLGLLRLTVWRSLTFVTTAHTLCVTSIIVIVLFSDEFQGILLITKTRTDATTMINEILVKPNSELKPNLNHKVAVSTHTSSISAKSISLRSRETSKDLEAKSRKRQRTKISWKGSAVVYEMQISETADEEKVVQQVLRGHPTGVGRKPLTPRDKS</sequence>
<dbReference type="AlphaFoldDB" id="A0A0M9A916"/>
<evidence type="ECO:0000313" key="1">
    <source>
        <dbReference type="EMBL" id="KOX78359.1"/>
    </source>
</evidence>
<name>A0A0M9A916_9HYME</name>
<keyword evidence="2" id="KW-1185">Reference proteome</keyword>
<dbReference type="EMBL" id="KQ435724">
    <property type="protein sequence ID" value="KOX78359.1"/>
    <property type="molecule type" value="Genomic_DNA"/>
</dbReference>
<dbReference type="Proteomes" id="UP000053105">
    <property type="component" value="Unassembled WGS sequence"/>
</dbReference>
<proteinExistence type="predicted"/>
<reference evidence="1 2" key="1">
    <citation type="submission" date="2015-07" db="EMBL/GenBank/DDBJ databases">
        <title>The genome of Melipona quadrifasciata.</title>
        <authorList>
            <person name="Pan H."/>
            <person name="Kapheim K."/>
        </authorList>
    </citation>
    <scope>NUCLEOTIDE SEQUENCE [LARGE SCALE GENOMIC DNA]</scope>
    <source>
        <strain evidence="1">0111107301</strain>
        <tissue evidence="1">Whole body</tissue>
    </source>
</reference>
<evidence type="ECO:0000313" key="2">
    <source>
        <dbReference type="Proteomes" id="UP000053105"/>
    </source>
</evidence>
<accession>A0A0M9A916</accession>
<organism evidence="1 2">
    <name type="scientific">Melipona quadrifasciata</name>
    <dbReference type="NCBI Taxonomy" id="166423"/>
    <lineage>
        <taxon>Eukaryota</taxon>
        <taxon>Metazoa</taxon>
        <taxon>Ecdysozoa</taxon>
        <taxon>Arthropoda</taxon>
        <taxon>Hexapoda</taxon>
        <taxon>Insecta</taxon>
        <taxon>Pterygota</taxon>
        <taxon>Neoptera</taxon>
        <taxon>Endopterygota</taxon>
        <taxon>Hymenoptera</taxon>
        <taxon>Apocrita</taxon>
        <taxon>Aculeata</taxon>
        <taxon>Apoidea</taxon>
        <taxon>Anthophila</taxon>
        <taxon>Apidae</taxon>
        <taxon>Melipona</taxon>
    </lineage>
</organism>
<gene>
    <name evidence="1" type="ORF">WN51_07765</name>
</gene>